<dbReference type="Gene3D" id="3.40.50.2300">
    <property type="match status" value="2"/>
</dbReference>
<name>A0A246WKB5_9BURK</name>
<reference evidence="1 2" key="1">
    <citation type="submission" date="2017-06" db="EMBL/GenBank/DDBJ databases">
        <title>Herbaspirillum phytohormonus sp. nov., isolated from the root nodule of Robinia pseudoacacia in lead-zinc mine.</title>
        <authorList>
            <person name="Fan M."/>
            <person name="Lin Y."/>
        </authorList>
    </citation>
    <scope>NUCLEOTIDE SEQUENCE [LARGE SCALE GENOMIC DNA]</scope>
    <source>
        <strain evidence="1 2">HZ10</strain>
    </source>
</reference>
<dbReference type="InterPro" id="IPR007487">
    <property type="entry name" value="ABC_transpt-TYRBP-like"/>
</dbReference>
<gene>
    <name evidence="1" type="ORF">CEJ42_22915</name>
</gene>
<proteinExistence type="predicted"/>
<accession>A0A246WKB5</accession>
<comment type="caution">
    <text evidence="1">The sequence shown here is derived from an EMBL/GenBank/DDBJ whole genome shotgun (WGS) entry which is preliminary data.</text>
</comment>
<dbReference type="Proteomes" id="UP000197596">
    <property type="component" value="Unassembled WGS sequence"/>
</dbReference>
<evidence type="ECO:0000313" key="2">
    <source>
        <dbReference type="Proteomes" id="UP000197596"/>
    </source>
</evidence>
<dbReference type="PANTHER" id="PTHR35271:SF1">
    <property type="entry name" value="ABC TRANSPORTER, SUBSTRATE-BINDING LIPOPROTEIN"/>
    <property type="match status" value="1"/>
</dbReference>
<protein>
    <recommendedName>
        <fullName evidence="3">ABC transporter substrate-binding protein</fullName>
    </recommendedName>
</protein>
<evidence type="ECO:0008006" key="3">
    <source>
        <dbReference type="Google" id="ProtNLM"/>
    </source>
</evidence>
<dbReference type="Pfam" id="PF04392">
    <property type="entry name" value="ABC_sub_bind"/>
    <property type="match status" value="1"/>
</dbReference>
<dbReference type="EMBL" id="NJGU01000017">
    <property type="protein sequence ID" value="OWY26615.1"/>
    <property type="molecule type" value="Genomic_DNA"/>
</dbReference>
<organism evidence="1 2">
    <name type="scientific">Herbaspirillum robiniae</name>
    <dbReference type="NCBI Taxonomy" id="2014887"/>
    <lineage>
        <taxon>Bacteria</taxon>
        <taxon>Pseudomonadati</taxon>
        <taxon>Pseudomonadota</taxon>
        <taxon>Betaproteobacteria</taxon>
        <taxon>Burkholderiales</taxon>
        <taxon>Oxalobacteraceae</taxon>
        <taxon>Herbaspirillum</taxon>
    </lineage>
</organism>
<evidence type="ECO:0000313" key="1">
    <source>
        <dbReference type="EMBL" id="OWY26615.1"/>
    </source>
</evidence>
<dbReference type="AlphaFoldDB" id="A0A246WKB5"/>
<sequence length="361" mass="38273">MKQGKENAMNTTTRRVGGAIGSAALAMTLALGLAGNAWPAGKSLAGAAAAAVLVKPKQVYLITNRGCEEVCRSFQHSLASQGPVNFILRDIDGDTSRMPPLVEEARRLRPDLIATWGTGITLAMVGAYDAPRREGYISDIPVVYMYVGNPVESKVAREAGRSGRDNVAGANTAVPMAAQINLLSAYRKVRKVGMLYNTNEPAAVAQAAEARQNLQSRSIEVAEVKLPLGADGRPSAADIPGALAALAQQKVDFLYSVGSTFTLQQVEAISRGAIGLGLPMFTSAESAFRKGDILLGLISPLAGIGQVSAYQAAQILFHDKRAGDLATPTLTRHSVLINMRAARSLRLYPPMKMLQFAEIAE</sequence>
<dbReference type="PANTHER" id="PTHR35271">
    <property type="entry name" value="ABC TRANSPORTER, SUBSTRATE-BINDING LIPOPROTEIN-RELATED"/>
    <property type="match status" value="1"/>
</dbReference>